<dbReference type="RefSeq" id="WP_088001192.1">
    <property type="nucleotide sequence ID" value="NZ_BMHB01000002.1"/>
</dbReference>
<keyword evidence="5" id="KW-1185">Reference proteome</keyword>
<dbReference type="Gene3D" id="2.60.40.1080">
    <property type="match status" value="1"/>
</dbReference>
<dbReference type="Proteomes" id="UP000626244">
    <property type="component" value="Unassembled WGS sequence"/>
</dbReference>
<keyword evidence="2" id="KW-0732">Signal</keyword>
<comment type="caution">
    <text evidence="4">The sequence shown here is derived from an EMBL/GenBank/DDBJ whole genome shotgun (WGS) entry which is preliminary data.</text>
</comment>
<sequence>MKKLLMICVCALLFSFSVFSPQASAAGIKLTMKQTKYSLEVGKSVKVGISVSGTKLSKVKWKSSSSTIVTVNQSGTVKGIKEGSAKVTAYLPNTKYSAVTTITVSKKALTTQEVFQKVNPSIVYIELYDAKDKLLKTGSGVITKSDGVVVTNHHVITNIIEPSYVVIVLSDGRKFKTNQVIGFDADRDLAVLKINGVSNLKAVTLGNSSSIKTGEKSFALGSPLGISNTITEGIISNKSVKLDGDSTPYIQSTAPISSGNSGGALVNKFGEVIGINVATLIEGQNMNLAIPINYYKKIKLTSPNTLLNVNRLYYAPLSGEGTIEEEEPNDLPKDSDILEYKKNHIKATISNNDDFDYYAFLLTEESTVKIESYALDANLQGEYSFELYDVNGETVDWGEEERDATGKIVSKSETKLPPGIYIIEFATYLDTTQVFSNSAYNTTVEVITQ</sequence>
<dbReference type="Pfam" id="PF13365">
    <property type="entry name" value="Trypsin_2"/>
    <property type="match status" value="1"/>
</dbReference>
<evidence type="ECO:0000256" key="1">
    <source>
        <dbReference type="ARBA" id="ARBA00022825"/>
    </source>
</evidence>
<dbReference type="SMART" id="SM00635">
    <property type="entry name" value="BID_2"/>
    <property type="match status" value="1"/>
</dbReference>
<reference evidence="5" key="1">
    <citation type="journal article" date="2019" name="Int. J. Syst. Evol. Microbiol.">
        <title>The Global Catalogue of Microorganisms (GCM) 10K type strain sequencing project: providing services to taxonomists for standard genome sequencing and annotation.</title>
        <authorList>
            <consortium name="The Broad Institute Genomics Platform"/>
            <consortium name="The Broad Institute Genome Sequencing Center for Infectious Disease"/>
            <person name="Wu L."/>
            <person name="Ma J."/>
        </authorList>
    </citation>
    <scope>NUCLEOTIDE SEQUENCE [LARGE SCALE GENOMIC DNA]</scope>
    <source>
        <strain evidence="5">CGMCC 1.14993</strain>
    </source>
</reference>
<dbReference type="InterPro" id="IPR008964">
    <property type="entry name" value="Invasin/intimin_cell_adhesion"/>
</dbReference>
<dbReference type="PRINTS" id="PR00834">
    <property type="entry name" value="PROTEASES2C"/>
</dbReference>
<dbReference type="InterPro" id="IPR003343">
    <property type="entry name" value="Big_2"/>
</dbReference>
<accession>A0A8J3F0Q3</accession>
<organism evidence="4 5">
    <name type="scientific">Gottfriedia solisilvae</name>
    <dbReference type="NCBI Taxonomy" id="1516104"/>
    <lineage>
        <taxon>Bacteria</taxon>
        <taxon>Bacillati</taxon>
        <taxon>Bacillota</taxon>
        <taxon>Bacilli</taxon>
        <taxon>Bacillales</taxon>
        <taxon>Bacillaceae</taxon>
        <taxon>Gottfriedia</taxon>
    </lineage>
</organism>
<dbReference type="Pfam" id="PF02368">
    <property type="entry name" value="Big_2"/>
    <property type="match status" value="1"/>
</dbReference>
<evidence type="ECO:0000313" key="4">
    <source>
        <dbReference type="EMBL" id="GGI16582.1"/>
    </source>
</evidence>
<dbReference type="GO" id="GO:0004252">
    <property type="term" value="F:serine-type endopeptidase activity"/>
    <property type="evidence" value="ECO:0007669"/>
    <property type="project" value="InterPro"/>
</dbReference>
<feature type="signal peptide" evidence="2">
    <location>
        <begin position="1"/>
        <end position="25"/>
    </location>
</feature>
<feature type="chain" id="PRO_5035211663" description="BIG2 domain-containing protein" evidence="2">
    <location>
        <begin position="26"/>
        <end position="449"/>
    </location>
</feature>
<dbReference type="SUPFAM" id="SSF89260">
    <property type="entry name" value="Collagen-binding domain"/>
    <property type="match status" value="1"/>
</dbReference>
<keyword evidence="1" id="KW-0720">Serine protease</keyword>
<dbReference type="SUPFAM" id="SSF49373">
    <property type="entry name" value="Invasin/intimin cell-adhesion fragments"/>
    <property type="match status" value="1"/>
</dbReference>
<evidence type="ECO:0000259" key="3">
    <source>
        <dbReference type="SMART" id="SM00635"/>
    </source>
</evidence>
<dbReference type="PANTHER" id="PTHR22939">
    <property type="entry name" value="SERINE PROTEASE FAMILY S1C HTRA-RELATED"/>
    <property type="match status" value="1"/>
</dbReference>
<evidence type="ECO:0000313" key="5">
    <source>
        <dbReference type="Proteomes" id="UP000626244"/>
    </source>
</evidence>
<dbReference type="AlphaFoldDB" id="A0A8J3F0Q3"/>
<gene>
    <name evidence="4" type="ORF">GCM10007380_33680</name>
</gene>
<proteinExistence type="predicted"/>
<dbReference type="PANTHER" id="PTHR22939:SF129">
    <property type="entry name" value="SERINE PROTEASE HTRA2, MITOCHONDRIAL"/>
    <property type="match status" value="1"/>
</dbReference>
<dbReference type="InterPro" id="IPR009003">
    <property type="entry name" value="Peptidase_S1_PA"/>
</dbReference>
<dbReference type="SUPFAM" id="SSF50494">
    <property type="entry name" value="Trypsin-like serine proteases"/>
    <property type="match status" value="1"/>
</dbReference>
<feature type="domain" description="BIG2" evidence="3">
    <location>
        <begin position="26"/>
        <end position="101"/>
    </location>
</feature>
<evidence type="ECO:0000256" key="2">
    <source>
        <dbReference type="SAM" id="SignalP"/>
    </source>
</evidence>
<keyword evidence="1" id="KW-0378">Hydrolase</keyword>
<dbReference type="Gene3D" id="2.40.10.120">
    <property type="match status" value="1"/>
</dbReference>
<dbReference type="EMBL" id="BMHB01000002">
    <property type="protein sequence ID" value="GGI16582.1"/>
    <property type="molecule type" value="Genomic_DNA"/>
</dbReference>
<protein>
    <recommendedName>
        <fullName evidence="3">BIG2 domain-containing protein</fullName>
    </recommendedName>
</protein>
<dbReference type="InterPro" id="IPR001940">
    <property type="entry name" value="Peptidase_S1C"/>
</dbReference>
<dbReference type="OrthoDB" id="189537at2"/>
<keyword evidence="1" id="KW-0645">Protease</keyword>
<dbReference type="Gene3D" id="2.60.120.380">
    <property type="match status" value="1"/>
</dbReference>
<dbReference type="GO" id="GO:0006508">
    <property type="term" value="P:proteolysis"/>
    <property type="evidence" value="ECO:0007669"/>
    <property type="project" value="InterPro"/>
</dbReference>
<name>A0A8J3F0Q3_9BACI</name>